<dbReference type="AlphaFoldDB" id="A0A138ZX34"/>
<protein>
    <submittedName>
        <fullName evidence="1">Uncharacterized protein</fullName>
    </submittedName>
</protein>
<keyword evidence="2" id="KW-1185">Reference proteome</keyword>
<reference evidence="1 2" key="1">
    <citation type="journal article" date="2015" name="Genome Biol. Evol.">
        <title>Phylogenomic analyses indicate that early fungi evolved digesting cell walls of algal ancestors of land plants.</title>
        <authorList>
            <person name="Chang Y."/>
            <person name="Wang S."/>
            <person name="Sekimoto S."/>
            <person name="Aerts A.L."/>
            <person name="Choi C."/>
            <person name="Clum A."/>
            <person name="LaButti K.M."/>
            <person name="Lindquist E.A."/>
            <person name="Yee Ngan C."/>
            <person name="Ohm R.A."/>
            <person name="Salamov A.A."/>
            <person name="Grigoriev I.V."/>
            <person name="Spatafora J.W."/>
            <person name="Berbee M.L."/>
        </authorList>
    </citation>
    <scope>NUCLEOTIDE SEQUENCE [LARGE SCALE GENOMIC DNA]</scope>
    <source>
        <strain evidence="1 2">JEL478</strain>
    </source>
</reference>
<evidence type="ECO:0000313" key="2">
    <source>
        <dbReference type="Proteomes" id="UP000070544"/>
    </source>
</evidence>
<accession>A0A138ZX34</accession>
<dbReference type="EMBL" id="KQ965899">
    <property type="protein sequence ID" value="KXS09024.1"/>
    <property type="molecule type" value="Genomic_DNA"/>
</dbReference>
<gene>
    <name evidence="1" type="ORF">M427DRAFT_258816</name>
</gene>
<dbReference type="Proteomes" id="UP000070544">
    <property type="component" value="Unassembled WGS sequence"/>
</dbReference>
<sequence>MSRAPNASPTLTPSRLHVATMVTSDPICLIADSQGWYRVSDSPNMERKSVSGAAANVWSIRTVEWWDAQEQSQAHGRRESVLVLAVDVAAVAGVKEAKSASSRDEDEDEGIGVARPERGYVAGLPDSAEPMSVGSTSLMRLLECDFRKYGVPSAAVLLIRVVYATSLSLLENLKKTRSVSPRCTMRSDEGCGVSGQSMDVMSLRGMRMLGRCEAW</sequence>
<evidence type="ECO:0000313" key="1">
    <source>
        <dbReference type="EMBL" id="KXS09024.1"/>
    </source>
</evidence>
<organism evidence="1 2">
    <name type="scientific">Gonapodya prolifera (strain JEL478)</name>
    <name type="common">Monoblepharis prolifera</name>
    <dbReference type="NCBI Taxonomy" id="1344416"/>
    <lineage>
        <taxon>Eukaryota</taxon>
        <taxon>Fungi</taxon>
        <taxon>Fungi incertae sedis</taxon>
        <taxon>Chytridiomycota</taxon>
        <taxon>Chytridiomycota incertae sedis</taxon>
        <taxon>Monoblepharidomycetes</taxon>
        <taxon>Monoblepharidales</taxon>
        <taxon>Gonapodyaceae</taxon>
        <taxon>Gonapodya</taxon>
    </lineage>
</organism>
<name>A0A138ZX34_GONPJ</name>
<proteinExistence type="predicted"/>